<dbReference type="Pfam" id="PF00486">
    <property type="entry name" value="Trans_reg_C"/>
    <property type="match status" value="1"/>
</dbReference>
<dbReference type="OrthoDB" id="9800897at2"/>
<evidence type="ECO:0000256" key="1">
    <source>
        <dbReference type="ARBA" id="ARBA00022553"/>
    </source>
</evidence>
<dbReference type="PROSITE" id="PS50110">
    <property type="entry name" value="RESPONSE_REGULATORY"/>
    <property type="match status" value="1"/>
</dbReference>
<dbReference type="PANTHER" id="PTHR48111">
    <property type="entry name" value="REGULATOR OF RPOS"/>
    <property type="match status" value="1"/>
</dbReference>
<feature type="domain" description="OmpR/PhoB-type" evidence="9">
    <location>
        <begin position="122"/>
        <end position="220"/>
    </location>
</feature>
<dbReference type="InterPro" id="IPR011006">
    <property type="entry name" value="CheY-like_superfamily"/>
</dbReference>
<dbReference type="Gene3D" id="3.40.50.2300">
    <property type="match status" value="1"/>
</dbReference>
<proteinExistence type="predicted"/>
<evidence type="ECO:0000256" key="2">
    <source>
        <dbReference type="ARBA" id="ARBA00023012"/>
    </source>
</evidence>
<dbReference type="SUPFAM" id="SSF46894">
    <property type="entry name" value="C-terminal effector domain of the bipartite response regulators"/>
    <property type="match status" value="1"/>
</dbReference>
<evidence type="ECO:0000256" key="5">
    <source>
        <dbReference type="ARBA" id="ARBA00023163"/>
    </source>
</evidence>
<sequence>MHVLIIEDDIPLATQIGDTIEAAGDEPDYADDEGLALRLCKMNRYDIVVLDSAMPGCGVDAFCQRLVEAAGRRTPVLALAAGSLQPCEPETCGPHAFALRTTEPRELHQQLKTLLTEYGRGLSQLTAGELHMDLEAHSVYCGQVPVELAPISFRILELLVRACPGVVTRAQIEKQIWNDNPPESDAALRGHIHRLRQLLERPTARQMIRTVHGVGYQLDAAH</sequence>
<feature type="modified residue" description="4-aspartylphosphate" evidence="6">
    <location>
        <position position="51"/>
    </location>
</feature>
<keyword evidence="4 7" id="KW-0238">DNA-binding</keyword>
<dbReference type="GO" id="GO:0006355">
    <property type="term" value="P:regulation of DNA-templated transcription"/>
    <property type="evidence" value="ECO:0007669"/>
    <property type="project" value="InterPro"/>
</dbReference>
<feature type="domain" description="Response regulatory" evidence="8">
    <location>
        <begin position="2"/>
        <end position="115"/>
    </location>
</feature>
<dbReference type="InterPro" id="IPR036388">
    <property type="entry name" value="WH-like_DNA-bd_sf"/>
</dbReference>
<dbReference type="PROSITE" id="PS51755">
    <property type="entry name" value="OMPR_PHOB"/>
    <property type="match status" value="1"/>
</dbReference>
<evidence type="ECO:0000256" key="6">
    <source>
        <dbReference type="PROSITE-ProRule" id="PRU00169"/>
    </source>
</evidence>
<evidence type="ECO:0000256" key="4">
    <source>
        <dbReference type="ARBA" id="ARBA00023125"/>
    </source>
</evidence>
<dbReference type="SUPFAM" id="SSF52172">
    <property type="entry name" value="CheY-like"/>
    <property type="match status" value="1"/>
</dbReference>
<dbReference type="InterPro" id="IPR001789">
    <property type="entry name" value="Sig_transdc_resp-reg_receiver"/>
</dbReference>
<dbReference type="AlphaFoldDB" id="A0A084IQN1"/>
<evidence type="ECO:0000259" key="8">
    <source>
        <dbReference type="PROSITE" id="PS50110"/>
    </source>
</evidence>
<evidence type="ECO:0000256" key="3">
    <source>
        <dbReference type="ARBA" id="ARBA00023015"/>
    </source>
</evidence>
<reference evidence="10 11" key="1">
    <citation type="submission" date="2013-03" db="EMBL/GenBank/DDBJ databases">
        <title>Salinisphaera hydrothermalis C41B8 Genome Sequencing.</title>
        <authorList>
            <person name="Li C."/>
            <person name="Lai Q."/>
            <person name="Shao Z."/>
        </authorList>
    </citation>
    <scope>NUCLEOTIDE SEQUENCE [LARGE SCALE GENOMIC DNA]</scope>
    <source>
        <strain evidence="10 11">C41B8</strain>
    </source>
</reference>
<dbReference type="Gene3D" id="1.10.10.10">
    <property type="entry name" value="Winged helix-like DNA-binding domain superfamily/Winged helix DNA-binding domain"/>
    <property type="match status" value="1"/>
</dbReference>
<dbReference type="GO" id="GO:0005829">
    <property type="term" value="C:cytosol"/>
    <property type="evidence" value="ECO:0007669"/>
    <property type="project" value="TreeGrafter"/>
</dbReference>
<feature type="DNA-binding region" description="OmpR/PhoB-type" evidence="7">
    <location>
        <begin position="122"/>
        <end position="220"/>
    </location>
</feature>
<dbReference type="RefSeq" id="WP_051882850.1">
    <property type="nucleotide sequence ID" value="NZ_APNK01000002.1"/>
</dbReference>
<comment type="caution">
    <text evidence="10">The sequence shown here is derived from an EMBL/GenBank/DDBJ whole genome shotgun (WGS) entry which is preliminary data.</text>
</comment>
<dbReference type="InterPro" id="IPR016032">
    <property type="entry name" value="Sig_transdc_resp-reg_C-effctor"/>
</dbReference>
<dbReference type="InterPro" id="IPR039420">
    <property type="entry name" value="WalR-like"/>
</dbReference>
<evidence type="ECO:0000313" key="10">
    <source>
        <dbReference type="EMBL" id="KEZ79015.1"/>
    </source>
</evidence>
<keyword evidence="1 6" id="KW-0597">Phosphoprotein</keyword>
<dbReference type="EMBL" id="APNK01000002">
    <property type="protein sequence ID" value="KEZ79015.1"/>
    <property type="molecule type" value="Genomic_DNA"/>
</dbReference>
<dbReference type="STRING" id="1304275.C41B8_02757"/>
<dbReference type="SMART" id="SM00448">
    <property type="entry name" value="REC"/>
    <property type="match status" value="1"/>
</dbReference>
<keyword evidence="5" id="KW-0804">Transcription</keyword>
<dbReference type="GO" id="GO:0032993">
    <property type="term" value="C:protein-DNA complex"/>
    <property type="evidence" value="ECO:0007669"/>
    <property type="project" value="TreeGrafter"/>
</dbReference>
<keyword evidence="11" id="KW-1185">Reference proteome</keyword>
<gene>
    <name evidence="10" type="ORF">C41B8_02757</name>
</gene>
<accession>A0A084IQN1</accession>
<dbReference type="InterPro" id="IPR001867">
    <property type="entry name" value="OmpR/PhoB-type_DNA-bd"/>
</dbReference>
<dbReference type="eggNOG" id="COG0745">
    <property type="taxonomic scope" value="Bacteria"/>
</dbReference>
<dbReference type="GO" id="GO:0000156">
    <property type="term" value="F:phosphorelay response regulator activity"/>
    <property type="evidence" value="ECO:0007669"/>
    <property type="project" value="TreeGrafter"/>
</dbReference>
<keyword evidence="2" id="KW-0902">Two-component regulatory system</keyword>
<dbReference type="SMART" id="SM00862">
    <property type="entry name" value="Trans_reg_C"/>
    <property type="match status" value="1"/>
</dbReference>
<evidence type="ECO:0000313" key="11">
    <source>
        <dbReference type="Proteomes" id="UP000028302"/>
    </source>
</evidence>
<dbReference type="Proteomes" id="UP000028302">
    <property type="component" value="Unassembled WGS sequence"/>
</dbReference>
<protein>
    <submittedName>
        <fullName evidence="10">Transcriptional regulator</fullName>
    </submittedName>
</protein>
<dbReference type="GO" id="GO:0000976">
    <property type="term" value="F:transcription cis-regulatory region binding"/>
    <property type="evidence" value="ECO:0007669"/>
    <property type="project" value="TreeGrafter"/>
</dbReference>
<organism evidence="10 11">
    <name type="scientific">Salinisphaera hydrothermalis (strain C41B8)</name>
    <dbReference type="NCBI Taxonomy" id="1304275"/>
    <lineage>
        <taxon>Bacteria</taxon>
        <taxon>Pseudomonadati</taxon>
        <taxon>Pseudomonadota</taxon>
        <taxon>Gammaproteobacteria</taxon>
        <taxon>Salinisphaerales</taxon>
        <taxon>Salinisphaeraceae</taxon>
        <taxon>Salinisphaera</taxon>
    </lineage>
</organism>
<evidence type="ECO:0000259" key="9">
    <source>
        <dbReference type="PROSITE" id="PS51755"/>
    </source>
</evidence>
<keyword evidence="3" id="KW-0805">Transcription regulation</keyword>
<dbReference type="CDD" id="cd00383">
    <property type="entry name" value="trans_reg_C"/>
    <property type="match status" value="1"/>
</dbReference>
<evidence type="ECO:0000256" key="7">
    <source>
        <dbReference type="PROSITE-ProRule" id="PRU01091"/>
    </source>
</evidence>
<dbReference type="Pfam" id="PF00072">
    <property type="entry name" value="Response_reg"/>
    <property type="match status" value="1"/>
</dbReference>
<dbReference type="PANTHER" id="PTHR48111:SF22">
    <property type="entry name" value="REGULATOR OF RPOS"/>
    <property type="match status" value="1"/>
</dbReference>
<name>A0A084IQN1_SALHC</name>